<dbReference type="OrthoDB" id="104542at2"/>
<keyword evidence="4" id="KW-0720">Serine protease</keyword>
<proteinExistence type="inferred from homology"/>
<evidence type="ECO:0000256" key="1">
    <source>
        <dbReference type="ARBA" id="ARBA00007664"/>
    </source>
</evidence>
<dbReference type="InterPro" id="IPR057905">
    <property type="entry name" value="Nal1_N"/>
</dbReference>
<dbReference type="KEGG" id="tae:TepiRe1_0084"/>
<dbReference type="InterPro" id="IPR009003">
    <property type="entry name" value="Peptidase_S1_PA"/>
</dbReference>
<dbReference type="GO" id="GO:0004252">
    <property type="term" value="F:serine-type endopeptidase activity"/>
    <property type="evidence" value="ECO:0007669"/>
    <property type="project" value="InterPro"/>
</dbReference>
<dbReference type="InterPro" id="IPR043504">
    <property type="entry name" value="Peptidase_S1_PA_chymotrypsin"/>
</dbReference>
<dbReference type="KEGG" id="tep:TepRe1_0081"/>
<protein>
    <recommendedName>
        <fullName evidence="6">Nal1 N-terminal domain-containing protein</fullName>
    </recommendedName>
</protein>
<feature type="domain" description="Nal1 N-terminal" evidence="6">
    <location>
        <begin position="7"/>
        <end position="65"/>
    </location>
</feature>
<evidence type="ECO:0000313" key="7">
    <source>
        <dbReference type="EMBL" id="CDI40279.1"/>
    </source>
</evidence>
<dbReference type="eggNOG" id="COG0265">
    <property type="taxonomic scope" value="Bacteria"/>
</dbReference>
<dbReference type="SUPFAM" id="SSF50494">
    <property type="entry name" value="Trypsin-like serine proteases"/>
    <property type="match status" value="1"/>
</dbReference>
<name>F4LRN0_TEPAE</name>
<dbReference type="InterPro" id="IPR001316">
    <property type="entry name" value="Pept_S1A_streptogrisin"/>
</dbReference>
<evidence type="ECO:0000259" key="6">
    <source>
        <dbReference type="Pfam" id="PF25608"/>
    </source>
</evidence>
<evidence type="ECO:0000256" key="5">
    <source>
        <dbReference type="ARBA" id="ARBA00023157"/>
    </source>
</evidence>
<dbReference type="Proteomes" id="UP000010802">
    <property type="component" value="Chromosome"/>
</dbReference>
<keyword evidence="3" id="KW-0378">Hydrolase</keyword>
<organism evidence="7 8">
    <name type="scientific">Tepidanaerobacter acetatoxydans (strain DSM 21804 / JCM 16047 / Re1)</name>
    <dbReference type="NCBI Taxonomy" id="1209989"/>
    <lineage>
        <taxon>Bacteria</taxon>
        <taxon>Bacillati</taxon>
        <taxon>Bacillota</taxon>
        <taxon>Clostridia</taxon>
        <taxon>Thermosediminibacterales</taxon>
        <taxon>Tepidanaerobacteraceae</taxon>
        <taxon>Tepidanaerobacter</taxon>
    </lineage>
</organism>
<dbReference type="Gene3D" id="2.40.10.10">
    <property type="entry name" value="Trypsin-like serine proteases"/>
    <property type="match status" value="1"/>
</dbReference>
<accession>F4LRN0</accession>
<evidence type="ECO:0000256" key="4">
    <source>
        <dbReference type="ARBA" id="ARBA00022825"/>
    </source>
</evidence>
<dbReference type="EMBL" id="HF563609">
    <property type="protein sequence ID" value="CDI40279.1"/>
    <property type="molecule type" value="Genomic_DNA"/>
</dbReference>
<dbReference type="PRINTS" id="PR00861">
    <property type="entry name" value="ALYTICPTASE"/>
</dbReference>
<dbReference type="STRING" id="1209989.TepRe1_0081"/>
<dbReference type="RefSeq" id="WP_013777217.1">
    <property type="nucleotide sequence ID" value="NC_015519.1"/>
</dbReference>
<reference evidence="8" key="1">
    <citation type="journal article" date="2013" name="Genome Announc.">
        <title>First genome sequence of a syntrophic acetate-oxidizing bacterium, Tepidanaerobacter acetatoxydans strain Re1.</title>
        <authorList>
            <person name="Manzoor S."/>
            <person name="Bongcam-Rudloff E."/>
            <person name="Schnurer A."/>
            <person name="Muller B."/>
        </authorList>
    </citation>
    <scope>NUCLEOTIDE SEQUENCE [LARGE SCALE GENOMIC DNA]</scope>
    <source>
        <strain evidence="8">Re1</strain>
    </source>
</reference>
<sequence length="334" mass="35554">MQQLQRILRQHEKKILSLENVVGLGLGYKTIRGRTSNKPAIIVLVKEKIPCEKLSKNNIIPKTLGDTPTDVIEVGEIRLLAARVEKARPAKPGMSIGHYKITAGTFGALVEDQKTGKPLILSNNHVLANATDGTDGKSAIGDAVLQPGAYDGGTSSDVIAYLERFVPILKSTGASHCAIANGFEKLINSILKIVKPDYQINFIKRTSSKNMVDAAVASPIKAEYVASEIVGLGEIAGIEEPKIGAAVQKSGRTTGVTTGQIKAINVVIKVILSPKEEAVFYEQILASSMAKPGDSGSIVVNDEMKAIGLLFAGSNQATLINPITNVLKLLQIKL</sequence>
<comment type="similarity">
    <text evidence="1">Belongs to the peptidase S1 family.</text>
</comment>
<dbReference type="GO" id="GO:0006508">
    <property type="term" value="P:proteolysis"/>
    <property type="evidence" value="ECO:0007669"/>
    <property type="project" value="UniProtKB-KW"/>
</dbReference>
<dbReference type="Pfam" id="PF25608">
    <property type="entry name" value="NAL1_N"/>
    <property type="match status" value="1"/>
</dbReference>
<dbReference type="HOGENOM" id="CLU_061991_0_0_9"/>
<evidence type="ECO:0000313" key="8">
    <source>
        <dbReference type="Proteomes" id="UP000010802"/>
    </source>
</evidence>
<dbReference type="AlphaFoldDB" id="F4LRN0"/>
<evidence type="ECO:0000256" key="3">
    <source>
        <dbReference type="ARBA" id="ARBA00022801"/>
    </source>
</evidence>
<keyword evidence="5" id="KW-1015">Disulfide bond</keyword>
<gene>
    <name evidence="7" type="ordered locus">TEPIRE1_0084</name>
</gene>
<keyword evidence="2" id="KW-0645">Protease</keyword>
<evidence type="ECO:0000256" key="2">
    <source>
        <dbReference type="ARBA" id="ARBA00022670"/>
    </source>
</evidence>
<keyword evidence="8" id="KW-1185">Reference proteome</keyword>